<reference evidence="3" key="1">
    <citation type="submission" date="2021-01" db="EMBL/GenBank/DDBJ databases">
        <authorList>
            <consortium name="Genoscope - CEA"/>
            <person name="William W."/>
        </authorList>
    </citation>
    <scope>NUCLEOTIDE SEQUENCE</scope>
</reference>
<keyword evidence="1" id="KW-0853">WD repeat</keyword>
<gene>
    <name evidence="3" type="ORF">PSON_ATCC_30995.1.T1860028</name>
</gene>
<dbReference type="Proteomes" id="UP000692954">
    <property type="component" value="Unassembled WGS sequence"/>
</dbReference>
<organism evidence="3 4">
    <name type="scientific">Paramecium sonneborni</name>
    <dbReference type="NCBI Taxonomy" id="65129"/>
    <lineage>
        <taxon>Eukaryota</taxon>
        <taxon>Sar</taxon>
        <taxon>Alveolata</taxon>
        <taxon>Ciliophora</taxon>
        <taxon>Intramacronucleata</taxon>
        <taxon>Oligohymenophorea</taxon>
        <taxon>Peniculida</taxon>
        <taxon>Parameciidae</taxon>
        <taxon>Paramecium</taxon>
    </lineage>
</organism>
<feature type="domain" description="Protein kinase" evidence="2">
    <location>
        <begin position="1"/>
        <end position="250"/>
    </location>
</feature>
<dbReference type="InterPro" id="IPR001680">
    <property type="entry name" value="WD40_rpt"/>
</dbReference>
<dbReference type="GO" id="GO:0005524">
    <property type="term" value="F:ATP binding"/>
    <property type="evidence" value="ECO:0007669"/>
    <property type="project" value="InterPro"/>
</dbReference>
<dbReference type="InterPro" id="IPR008271">
    <property type="entry name" value="Ser/Thr_kinase_AS"/>
</dbReference>
<evidence type="ECO:0000313" key="4">
    <source>
        <dbReference type="Proteomes" id="UP000692954"/>
    </source>
</evidence>
<dbReference type="PROSITE" id="PS00108">
    <property type="entry name" value="PROTEIN_KINASE_ST"/>
    <property type="match status" value="1"/>
</dbReference>
<dbReference type="InterPro" id="IPR000719">
    <property type="entry name" value="Prot_kinase_dom"/>
</dbReference>
<evidence type="ECO:0000256" key="1">
    <source>
        <dbReference type="PROSITE-ProRule" id="PRU00221"/>
    </source>
</evidence>
<name>A0A8S1RM35_9CILI</name>
<dbReference type="PANTHER" id="PTHR45333">
    <property type="entry name" value="MEMBRANE PROTEIN-RELATED"/>
    <property type="match status" value="1"/>
</dbReference>
<dbReference type="GO" id="GO:0004672">
    <property type="term" value="F:protein kinase activity"/>
    <property type="evidence" value="ECO:0007669"/>
    <property type="project" value="InterPro"/>
</dbReference>
<dbReference type="PROSITE" id="PS50082">
    <property type="entry name" value="WD_REPEATS_2"/>
    <property type="match status" value="1"/>
</dbReference>
<dbReference type="PROSITE" id="PS50294">
    <property type="entry name" value="WD_REPEATS_REGION"/>
    <property type="match status" value="1"/>
</dbReference>
<feature type="repeat" description="WD" evidence="1">
    <location>
        <begin position="372"/>
        <end position="402"/>
    </location>
</feature>
<keyword evidence="4" id="KW-1185">Reference proteome</keyword>
<dbReference type="Pfam" id="PF00069">
    <property type="entry name" value="Pkinase"/>
    <property type="match status" value="1"/>
</dbReference>
<sequence length="602" mass="71790">MKKVKEAFGNVYQEIKTDDNASLALKIQITLKDNEKKILQILNGKKTEHIIQIFAFEVHKDGIFTIMELGEKINFNIDSKKRKICLQGAKGVREFHQLGYFHRDIKPENFVISRIRKSNQQILEPQKRFRKRNILSQFKLKMKELIFKWHLKCLLQKIMTFGLWGWSFMKFLQMKHFLKLVTTNTQQILQITQTQIQKKLKEKEKKNKINKEQRELLEKMIISRLDENLQIIKSINRINLYDILISSKYIDLQTFGVVVEKSKKERSTDIFQFLQKHVQVTKKIKQNEFNRNNYSVYTYEQTRLELIKKIKKEKKIIEFLKFLVKLTAIDREFIQRTTLASCSQDKSIRLRVFSMLSIRLWDVKKEEQKLKLDGHNSTVLSVSFSPEGTLQASGSGDKSIRLLQQNWMVRQTLSFQYASLQMELCQLLVVKINLYDYGMLRLDNIYKILIKITKTFLLNTKHPQIKNLLMNGPKILILSLYPNRLQFKHKEHLFFKNNSRKIKEQIQVNYQNLKEVIFWKKNKQIKKPELKLLIPFQIFLITIIFSEFANNVERLEMHSQQSKRGIFIKEKRIPSKLILNLQQNYMSYVKNNLLTIIEYIEG</sequence>
<dbReference type="Pfam" id="PF00400">
    <property type="entry name" value="WD40"/>
    <property type="match status" value="1"/>
</dbReference>
<dbReference type="SMART" id="SM00220">
    <property type="entry name" value="S_TKc"/>
    <property type="match status" value="1"/>
</dbReference>
<dbReference type="AlphaFoldDB" id="A0A8S1RM35"/>
<protein>
    <recommendedName>
        <fullName evidence="2">Protein kinase domain-containing protein</fullName>
    </recommendedName>
</protein>
<dbReference type="SMART" id="SM00320">
    <property type="entry name" value="WD40"/>
    <property type="match status" value="1"/>
</dbReference>
<evidence type="ECO:0000259" key="2">
    <source>
        <dbReference type="SMART" id="SM00220"/>
    </source>
</evidence>
<dbReference type="EMBL" id="CAJJDN010000186">
    <property type="protein sequence ID" value="CAD8128342.1"/>
    <property type="molecule type" value="Genomic_DNA"/>
</dbReference>
<comment type="caution">
    <text evidence="3">The sequence shown here is derived from an EMBL/GenBank/DDBJ whole genome shotgun (WGS) entry which is preliminary data.</text>
</comment>
<dbReference type="PANTHER" id="PTHR45333:SF1">
    <property type="entry name" value="CHROMOSOME UNDETERMINED SCAFFOLD_625, WHOLE GENOME SHOTGUN SEQUENCE"/>
    <property type="match status" value="1"/>
</dbReference>
<accession>A0A8S1RM35</accession>
<proteinExistence type="predicted"/>
<evidence type="ECO:0000313" key="3">
    <source>
        <dbReference type="EMBL" id="CAD8128342.1"/>
    </source>
</evidence>